<dbReference type="EMBL" id="JANPWB010000011">
    <property type="protein sequence ID" value="KAJ1131587.1"/>
    <property type="molecule type" value="Genomic_DNA"/>
</dbReference>
<gene>
    <name evidence="2" type="ORF">NDU88_009922</name>
</gene>
<reference evidence="2" key="1">
    <citation type="journal article" date="2022" name="bioRxiv">
        <title>Sequencing and chromosome-scale assembly of the giantPleurodeles waltlgenome.</title>
        <authorList>
            <person name="Brown T."/>
            <person name="Elewa A."/>
            <person name="Iarovenko S."/>
            <person name="Subramanian E."/>
            <person name="Araus A.J."/>
            <person name="Petzold A."/>
            <person name="Susuki M."/>
            <person name="Suzuki K.-i.T."/>
            <person name="Hayashi T."/>
            <person name="Toyoda A."/>
            <person name="Oliveira C."/>
            <person name="Osipova E."/>
            <person name="Leigh N.D."/>
            <person name="Simon A."/>
            <person name="Yun M.H."/>
        </authorList>
    </citation>
    <scope>NUCLEOTIDE SEQUENCE</scope>
    <source>
        <strain evidence="2">20211129_DDA</strain>
        <tissue evidence="2">Liver</tissue>
    </source>
</reference>
<feature type="region of interest" description="Disordered" evidence="1">
    <location>
        <begin position="36"/>
        <end position="94"/>
    </location>
</feature>
<accession>A0AAV7PWD2</accession>
<organism evidence="2 3">
    <name type="scientific">Pleurodeles waltl</name>
    <name type="common">Iberian ribbed newt</name>
    <dbReference type="NCBI Taxonomy" id="8319"/>
    <lineage>
        <taxon>Eukaryota</taxon>
        <taxon>Metazoa</taxon>
        <taxon>Chordata</taxon>
        <taxon>Craniata</taxon>
        <taxon>Vertebrata</taxon>
        <taxon>Euteleostomi</taxon>
        <taxon>Amphibia</taxon>
        <taxon>Batrachia</taxon>
        <taxon>Caudata</taxon>
        <taxon>Salamandroidea</taxon>
        <taxon>Salamandridae</taxon>
        <taxon>Pleurodelinae</taxon>
        <taxon>Pleurodeles</taxon>
    </lineage>
</organism>
<protein>
    <submittedName>
        <fullName evidence="2">Uncharacterized protein</fullName>
    </submittedName>
</protein>
<evidence type="ECO:0000313" key="2">
    <source>
        <dbReference type="EMBL" id="KAJ1131587.1"/>
    </source>
</evidence>
<dbReference type="Proteomes" id="UP001066276">
    <property type="component" value="Chromosome 7"/>
</dbReference>
<keyword evidence="3" id="KW-1185">Reference proteome</keyword>
<name>A0AAV7PWD2_PLEWA</name>
<dbReference type="AlphaFoldDB" id="A0AAV7PWD2"/>
<evidence type="ECO:0000313" key="3">
    <source>
        <dbReference type="Proteomes" id="UP001066276"/>
    </source>
</evidence>
<comment type="caution">
    <text evidence="2">The sequence shown here is derived from an EMBL/GenBank/DDBJ whole genome shotgun (WGS) entry which is preliminary data.</text>
</comment>
<feature type="compositionally biased region" description="Polar residues" evidence="1">
    <location>
        <begin position="82"/>
        <end position="94"/>
    </location>
</feature>
<sequence>MAKLAPPCSLTLGPQLRALTAIWLFPGPAPLHSTCPGPSQADPLRADCSADQGPRAYVPHGAPLPKGPGADRLHLTAAPASHQGTSTGSRHQNGCPSCWRPKLTGHVPGRGLQAQISSVCHRRRQPLNRHLHGPHRAS</sequence>
<evidence type="ECO:0000256" key="1">
    <source>
        <dbReference type="SAM" id="MobiDB-lite"/>
    </source>
</evidence>
<proteinExistence type="predicted"/>